<feature type="transmembrane region" description="Helical" evidence="6">
    <location>
        <begin position="216"/>
        <end position="234"/>
    </location>
</feature>
<evidence type="ECO:0000256" key="2">
    <source>
        <dbReference type="ARBA" id="ARBA00007165"/>
    </source>
</evidence>
<gene>
    <name evidence="7" type="ORF">BJF93_17680</name>
</gene>
<dbReference type="CDD" id="cd06662">
    <property type="entry name" value="SURF1"/>
    <property type="match status" value="1"/>
</dbReference>
<keyword evidence="4 6" id="KW-1133">Transmembrane helix</keyword>
<organism evidence="7 8">
    <name type="scientific">Xaviernesmea oryzae</name>
    <dbReference type="NCBI Taxonomy" id="464029"/>
    <lineage>
        <taxon>Bacteria</taxon>
        <taxon>Pseudomonadati</taxon>
        <taxon>Pseudomonadota</taxon>
        <taxon>Alphaproteobacteria</taxon>
        <taxon>Hyphomicrobiales</taxon>
        <taxon>Rhizobiaceae</taxon>
        <taxon>Rhizobium/Agrobacterium group</taxon>
        <taxon>Xaviernesmea</taxon>
    </lineage>
</organism>
<accession>A0A1Q9ATX6</accession>
<dbReference type="OrthoDB" id="6079986at2"/>
<dbReference type="Proteomes" id="UP000186364">
    <property type="component" value="Unassembled WGS sequence"/>
</dbReference>
<dbReference type="Pfam" id="PF02104">
    <property type="entry name" value="SURF1"/>
    <property type="match status" value="1"/>
</dbReference>
<sequence length="245" mass="27001">MSWFGRGVGALLLLSLFVVLVGLGTWQVQRLAWKEKLIASIAERRTAPAQDLAGIEALADAQGDVDYRTVRVTGRFLNEHERHFFTTWEGQPGFAVYTPLELPDGRLIFVNRGFVPYERKAAETRAQGQPVGEITVSGLARARLDGKPSFILPDNDPAKNIYYWKDLEGMARDTGLAPERFVPFFIDADATANPGGLPVGGITLIDFPNNHLQYALTWYGLAAALLVVTSAFILRARKQGARGQD</sequence>
<dbReference type="InterPro" id="IPR045214">
    <property type="entry name" value="Surf1/Surf4"/>
</dbReference>
<dbReference type="PROSITE" id="PS50895">
    <property type="entry name" value="SURF1"/>
    <property type="match status" value="1"/>
</dbReference>
<evidence type="ECO:0000313" key="7">
    <source>
        <dbReference type="EMBL" id="OLP58799.1"/>
    </source>
</evidence>
<name>A0A1Q9ATX6_9HYPH</name>
<comment type="caution">
    <text evidence="6">Lacks conserved residue(s) required for the propagation of feature annotation.</text>
</comment>
<comment type="similarity">
    <text evidence="2 6">Belongs to the SURF1 family.</text>
</comment>
<evidence type="ECO:0000256" key="1">
    <source>
        <dbReference type="ARBA" id="ARBA00004370"/>
    </source>
</evidence>
<dbReference type="RefSeq" id="WP_075629224.1">
    <property type="nucleotide sequence ID" value="NZ_FOAM01000003.1"/>
</dbReference>
<evidence type="ECO:0000256" key="5">
    <source>
        <dbReference type="ARBA" id="ARBA00023136"/>
    </source>
</evidence>
<dbReference type="PANTHER" id="PTHR23427:SF2">
    <property type="entry name" value="SURFEIT LOCUS PROTEIN 1"/>
    <property type="match status" value="1"/>
</dbReference>
<dbReference type="EMBL" id="MKIP01000057">
    <property type="protein sequence ID" value="OLP58799.1"/>
    <property type="molecule type" value="Genomic_DNA"/>
</dbReference>
<dbReference type="AlphaFoldDB" id="A0A1Q9ATX6"/>
<evidence type="ECO:0000256" key="3">
    <source>
        <dbReference type="ARBA" id="ARBA00022692"/>
    </source>
</evidence>
<reference evidence="7 8" key="1">
    <citation type="submission" date="2016-09" db="EMBL/GenBank/DDBJ databases">
        <title>Rhizobium sp. nov., a novel species isolated from the rice rhizosphere.</title>
        <authorList>
            <person name="Zhao J."/>
            <person name="Zhang X."/>
        </authorList>
    </citation>
    <scope>NUCLEOTIDE SEQUENCE [LARGE SCALE GENOMIC DNA]</scope>
    <source>
        <strain evidence="7 8">1.7048</strain>
    </source>
</reference>
<keyword evidence="5 6" id="KW-0472">Membrane</keyword>
<comment type="caution">
    <text evidence="7">The sequence shown here is derived from an EMBL/GenBank/DDBJ whole genome shotgun (WGS) entry which is preliminary data.</text>
</comment>
<dbReference type="InterPro" id="IPR002994">
    <property type="entry name" value="Surf1/Shy1"/>
</dbReference>
<keyword evidence="6" id="KW-1003">Cell membrane</keyword>
<keyword evidence="8" id="KW-1185">Reference proteome</keyword>
<protein>
    <recommendedName>
        <fullName evidence="6">SURF1-like protein</fullName>
    </recommendedName>
</protein>
<proteinExistence type="inferred from homology"/>
<dbReference type="GO" id="GO:0005886">
    <property type="term" value="C:plasma membrane"/>
    <property type="evidence" value="ECO:0007669"/>
    <property type="project" value="UniProtKB-SubCell"/>
</dbReference>
<evidence type="ECO:0000256" key="4">
    <source>
        <dbReference type="ARBA" id="ARBA00022989"/>
    </source>
</evidence>
<keyword evidence="3 6" id="KW-0812">Transmembrane</keyword>
<dbReference type="PANTHER" id="PTHR23427">
    <property type="entry name" value="SURFEIT LOCUS PROTEIN"/>
    <property type="match status" value="1"/>
</dbReference>
<evidence type="ECO:0000313" key="8">
    <source>
        <dbReference type="Proteomes" id="UP000186364"/>
    </source>
</evidence>
<comment type="subcellular location">
    <subcellularLocation>
        <location evidence="6">Cell membrane</location>
        <topology evidence="6">Multi-pass membrane protein</topology>
    </subcellularLocation>
    <subcellularLocation>
        <location evidence="1">Membrane</location>
    </subcellularLocation>
</comment>
<evidence type="ECO:0000256" key="6">
    <source>
        <dbReference type="RuleBase" id="RU363076"/>
    </source>
</evidence>